<feature type="compositionally biased region" description="Low complexity" evidence="1">
    <location>
        <begin position="33"/>
        <end position="44"/>
    </location>
</feature>
<dbReference type="RefSeq" id="WP_167683880.1">
    <property type="nucleotide sequence ID" value="NZ_QHLQ01000008.1"/>
</dbReference>
<dbReference type="Gene3D" id="1.10.101.10">
    <property type="entry name" value="PGBD-like superfamily/PGBD"/>
    <property type="match status" value="1"/>
</dbReference>
<comment type="caution">
    <text evidence="4">The sequence shown here is derived from an EMBL/GenBank/DDBJ whole genome shotgun (WGS) entry which is preliminary data.</text>
</comment>
<accession>A0ABX0W6M2</accession>
<organism evidence="4 5">
    <name type="scientific">Parasedimentitalea denitrificans</name>
    <dbReference type="NCBI Taxonomy" id="2211118"/>
    <lineage>
        <taxon>Bacteria</taxon>
        <taxon>Pseudomonadati</taxon>
        <taxon>Pseudomonadota</taxon>
        <taxon>Alphaproteobacteria</taxon>
        <taxon>Rhodobacterales</taxon>
        <taxon>Paracoccaceae</taxon>
        <taxon>Parasedimentitalea</taxon>
    </lineage>
</organism>
<dbReference type="SUPFAM" id="SSF47090">
    <property type="entry name" value="PGBD-like"/>
    <property type="match status" value="1"/>
</dbReference>
<reference evidence="4 5" key="1">
    <citation type="submission" date="2018-05" db="EMBL/GenBank/DDBJ databases">
        <authorList>
            <person name="Zhang Y.-J."/>
        </authorList>
    </citation>
    <scope>NUCLEOTIDE SEQUENCE [LARGE SCALE GENOMIC DNA]</scope>
    <source>
        <strain evidence="4 5">CY04</strain>
    </source>
</reference>
<protein>
    <submittedName>
        <fullName evidence="4">Peptidoglycan-binding protein</fullName>
    </submittedName>
</protein>
<dbReference type="InterPro" id="IPR036366">
    <property type="entry name" value="PGBDSf"/>
</dbReference>
<dbReference type="InterPro" id="IPR002477">
    <property type="entry name" value="Peptidoglycan-bd-like"/>
</dbReference>
<dbReference type="Pfam" id="PF01471">
    <property type="entry name" value="PG_binding_1"/>
    <property type="match status" value="1"/>
</dbReference>
<dbReference type="PROSITE" id="PS51257">
    <property type="entry name" value="PROKAR_LIPOPROTEIN"/>
    <property type="match status" value="1"/>
</dbReference>
<proteinExistence type="predicted"/>
<sequence>MTLTRPFLLAALLLGSLSACTPPGATTETVTRAGQDAPPGAAPDSCWGKQTTPAIIETVTHHVLLQPAEVLTDGTVLHPAVFKTETRQDIVRPRQDTWFEILCDTELTPELVGSLQRALAARDLYRGSNSGEMDRATRAAVRRYQTPQGLNSNLLSLAAARQMGLVAIKD</sequence>
<name>A0ABX0W6M2_9RHOB</name>
<feature type="chain" id="PRO_5047189930" evidence="2">
    <location>
        <begin position="22"/>
        <end position="170"/>
    </location>
</feature>
<evidence type="ECO:0000256" key="2">
    <source>
        <dbReference type="SAM" id="SignalP"/>
    </source>
</evidence>
<dbReference type="InterPro" id="IPR036365">
    <property type="entry name" value="PGBD-like_sf"/>
</dbReference>
<feature type="domain" description="Peptidoglycan binding-like" evidence="3">
    <location>
        <begin position="110"/>
        <end position="151"/>
    </location>
</feature>
<gene>
    <name evidence="4" type="ORF">DL239_10055</name>
</gene>
<evidence type="ECO:0000313" key="5">
    <source>
        <dbReference type="Proteomes" id="UP001429564"/>
    </source>
</evidence>
<evidence type="ECO:0000256" key="1">
    <source>
        <dbReference type="SAM" id="MobiDB-lite"/>
    </source>
</evidence>
<dbReference type="EMBL" id="QHLQ01000008">
    <property type="protein sequence ID" value="NIZ61316.1"/>
    <property type="molecule type" value="Genomic_DNA"/>
</dbReference>
<dbReference type="Proteomes" id="UP001429564">
    <property type="component" value="Unassembled WGS sequence"/>
</dbReference>
<evidence type="ECO:0000313" key="4">
    <source>
        <dbReference type="EMBL" id="NIZ61316.1"/>
    </source>
</evidence>
<evidence type="ECO:0000259" key="3">
    <source>
        <dbReference type="Pfam" id="PF01471"/>
    </source>
</evidence>
<feature type="region of interest" description="Disordered" evidence="1">
    <location>
        <begin position="24"/>
        <end position="46"/>
    </location>
</feature>
<keyword evidence="5" id="KW-1185">Reference proteome</keyword>
<feature type="signal peptide" evidence="2">
    <location>
        <begin position="1"/>
        <end position="21"/>
    </location>
</feature>
<keyword evidence="2" id="KW-0732">Signal</keyword>